<proteinExistence type="predicted"/>
<name>A0AAD4D9A7_9FUNG</name>
<feature type="region of interest" description="Disordered" evidence="1">
    <location>
        <begin position="279"/>
        <end position="315"/>
    </location>
</feature>
<dbReference type="Proteomes" id="UP001194580">
    <property type="component" value="Unassembled WGS sequence"/>
</dbReference>
<feature type="compositionally biased region" description="Basic and acidic residues" evidence="1">
    <location>
        <begin position="287"/>
        <end position="298"/>
    </location>
</feature>
<organism evidence="2 3">
    <name type="scientific">Linnemannia exigua</name>
    <dbReference type="NCBI Taxonomy" id="604196"/>
    <lineage>
        <taxon>Eukaryota</taxon>
        <taxon>Fungi</taxon>
        <taxon>Fungi incertae sedis</taxon>
        <taxon>Mucoromycota</taxon>
        <taxon>Mortierellomycotina</taxon>
        <taxon>Mortierellomycetes</taxon>
        <taxon>Mortierellales</taxon>
        <taxon>Mortierellaceae</taxon>
        <taxon>Linnemannia</taxon>
    </lineage>
</organism>
<keyword evidence="3" id="KW-1185">Reference proteome</keyword>
<gene>
    <name evidence="2" type="ORF">BGZ95_011896</name>
</gene>
<feature type="compositionally biased region" description="Acidic residues" evidence="1">
    <location>
        <begin position="299"/>
        <end position="309"/>
    </location>
</feature>
<feature type="non-terminal residue" evidence="2">
    <location>
        <position position="315"/>
    </location>
</feature>
<evidence type="ECO:0000256" key="1">
    <source>
        <dbReference type="SAM" id="MobiDB-lite"/>
    </source>
</evidence>
<evidence type="ECO:0008006" key="4">
    <source>
        <dbReference type="Google" id="ProtNLM"/>
    </source>
</evidence>
<protein>
    <recommendedName>
        <fullName evidence="4">F-box domain-containing protein</fullName>
    </recommendedName>
</protein>
<dbReference type="AlphaFoldDB" id="A0AAD4D9A7"/>
<evidence type="ECO:0000313" key="3">
    <source>
        <dbReference type="Proteomes" id="UP001194580"/>
    </source>
</evidence>
<accession>A0AAD4D9A7</accession>
<sequence length="315" mass="35782">MNSVTTQFFDLPELTHTLESLLTKSDVASLVRTCRLFKVLFESWLYRDLTLSSSRKLGPPAAGPRASSVKYLGVLGSTRSVRALSRNAHHVRTLSCDIEEIAYFFNCLLRHQERSADAANSNASFFATDQLASSTLPTPLTRPSWIPAPNVPLPHCRVIPLAPMHHLTHLKVNFMPWRASEALRYRMLTSEAATRLSVRHICWILQQSPHLTSLNFERIPIASHDEMQLLAATIQSLLRLEKIEFVLHAEEKVWLEGFYKIVFALPPSIKECKLLGQDANLPRPYRGSKDPRDYKQSEDDVESDLELEDGERSHQ</sequence>
<dbReference type="EMBL" id="JAAAIL010000940">
    <property type="protein sequence ID" value="KAG0272370.1"/>
    <property type="molecule type" value="Genomic_DNA"/>
</dbReference>
<comment type="caution">
    <text evidence="2">The sequence shown here is derived from an EMBL/GenBank/DDBJ whole genome shotgun (WGS) entry which is preliminary data.</text>
</comment>
<reference evidence="2" key="1">
    <citation type="journal article" date="2020" name="Fungal Divers.">
        <title>Resolving the Mortierellaceae phylogeny through synthesis of multi-gene phylogenetics and phylogenomics.</title>
        <authorList>
            <person name="Vandepol N."/>
            <person name="Liber J."/>
            <person name="Desiro A."/>
            <person name="Na H."/>
            <person name="Kennedy M."/>
            <person name="Barry K."/>
            <person name="Grigoriev I.V."/>
            <person name="Miller A.N."/>
            <person name="O'Donnell K."/>
            <person name="Stajich J.E."/>
            <person name="Bonito G."/>
        </authorList>
    </citation>
    <scope>NUCLEOTIDE SEQUENCE</scope>
    <source>
        <strain evidence="2">NRRL 28262</strain>
    </source>
</reference>
<evidence type="ECO:0000313" key="2">
    <source>
        <dbReference type="EMBL" id="KAG0272370.1"/>
    </source>
</evidence>